<organism evidence="2 3">
    <name type="scientific">Mycobacterium paraterrae</name>
    <dbReference type="NCBI Taxonomy" id="577492"/>
    <lineage>
        <taxon>Bacteria</taxon>
        <taxon>Bacillati</taxon>
        <taxon>Actinomycetota</taxon>
        <taxon>Actinomycetes</taxon>
        <taxon>Mycobacteriales</taxon>
        <taxon>Mycobacteriaceae</taxon>
        <taxon>Mycobacterium</taxon>
    </lineage>
</organism>
<accession>A0ABY3VRE6</accession>
<dbReference type="Pfam" id="PF08924">
    <property type="entry name" value="Rv2525c_GlyHyd-like"/>
    <property type="match status" value="1"/>
</dbReference>
<dbReference type="Gene3D" id="3.20.20.80">
    <property type="entry name" value="Glycosidases"/>
    <property type="match status" value="1"/>
</dbReference>
<evidence type="ECO:0000313" key="3">
    <source>
        <dbReference type="Proteomes" id="UP001055336"/>
    </source>
</evidence>
<keyword evidence="3" id="KW-1185">Reference proteome</keyword>
<dbReference type="PROSITE" id="PS51318">
    <property type="entry name" value="TAT"/>
    <property type="match status" value="1"/>
</dbReference>
<feature type="domain" description="Rv2525c-like glycoside hydrolase-like" evidence="1">
    <location>
        <begin position="46"/>
        <end position="237"/>
    </location>
</feature>
<dbReference type="InterPro" id="IPR017853">
    <property type="entry name" value="GH"/>
</dbReference>
<dbReference type="RefSeq" id="WP_240263745.1">
    <property type="nucleotide sequence ID" value="NZ_CP092488.2"/>
</dbReference>
<sequence length="250" mass="27002">MISRREFAKYTAAAGLLALAPPDGRQAAADNPRLIDFAERRIAPNEIKSAGYVGVVNYVSESRPAANFEAKPLTREYADSLRAAGLHIVSNFQYGKPNGTAPSDFTRGFDGGVADARTALRLHDAAGGSGSAPIFFSVDDDIDADTWKGMAVNWFRGINSVLGVQRTGIYGHVQSCRWAINDGVIGRSSTPGHLWAWQTKAWSHGQREAAAVLYQEVVNTPSEPGPLLGGIHIDVDEVLAADYGQWDFNR</sequence>
<evidence type="ECO:0000313" key="2">
    <source>
        <dbReference type="EMBL" id="UMB72018.1"/>
    </source>
</evidence>
<reference evidence="2" key="1">
    <citation type="submission" date="2022-08" db="EMBL/GenBank/DDBJ databases">
        <title>Whole genome sequencing of non-tuberculosis mycobacteria type-strains.</title>
        <authorList>
            <person name="Igarashi Y."/>
            <person name="Osugi A."/>
            <person name="Mitarai S."/>
        </authorList>
    </citation>
    <scope>NUCLEOTIDE SEQUENCE</scope>
    <source>
        <strain evidence="2">DSM 45127</strain>
    </source>
</reference>
<proteinExistence type="predicted"/>
<dbReference type="SUPFAM" id="SSF51445">
    <property type="entry name" value="(Trans)glycosidases"/>
    <property type="match status" value="1"/>
</dbReference>
<dbReference type="Proteomes" id="UP001055336">
    <property type="component" value="Chromosome"/>
</dbReference>
<dbReference type="EMBL" id="CP092488">
    <property type="protein sequence ID" value="UMB72018.1"/>
    <property type="molecule type" value="Genomic_DNA"/>
</dbReference>
<evidence type="ECO:0000259" key="1">
    <source>
        <dbReference type="Pfam" id="PF08924"/>
    </source>
</evidence>
<protein>
    <submittedName>
        <fullName evidence="2">DUF1906 domain-containing protein</fullName>
    </submittedName>
</protein>
<name>A0ABY3VRE6_9MYCO</name>
<dbReference type="InterPro" id="IPR006311">
    <property type="entry name" value="TAT_signal"/>
</dbReference>
<gene>
    <name evidence="2" type="ORF">MKK62_12800</name>
</gene>
<dbReference type="InterPro" id="IPR015020">
    <property type="entry name" value="Rv2525c-like_Glyco_Hydro-like"/>
</dbReference>